<reference evidence="1" key="1">
    <citation type="submission" date="2023-04" db="EMBL/GenBank/DDBJ databases">
        <title>Draft Genome sequencing of Naganishia species isolated from polar environments using Oxford Nanopore Technology.</title>
        <authorList>
            <person name="Leo P."/>
            <person name="Venkateswaran K."/>
        </authorList>
    </citation>
    <scope>NUCLEOTIDE SEQUENCE</scope>
    <source>
        <strain evidence="1">DBVPG 5303</strain>
    </source>
</reference>
<dbReference type="EMBL" id="JASBWV010000008">
    <property type="protein sequence ID" value="KAJ9124921.1"/>
    <property type="molecule type" value="Genomic_DNA"/>
</dbReference>
<evidence type="ECO:0000313" key="1">
    <source>
        <dbReference type="EMBL" id="KAJ9124921.1"/>
    </source>
</evidence>
<name>A0ACC2XNH4_9TREE</name>
<accession>A0ACC2XNH4</accession>
<protein>
    <submittedName>
        <fullName evidence="1">Uncharacterized protein</fullName>
    </submittedName>
</protein>
<organism evidence="1 2">
    <name type="scientific">Naganishia onofrii</name>
    <dbReference type="NCBI Taxonomy" id="1851511"/>
    <lineage>
        <taxon>Eukaryota</taxon>
        <taxon>Fungi</taxon>
        <taxon>Dikarya</taxon>
        <taxon>Basidiomycota</taxon>
        <taxon>Agaricomycotina</taxon>
        <taxon>Tremellomycetes</taxon>
        <taxon>Filobasidiales</taxon>
        <taxon>Filobasidiaceae</taxon>
        <taxon>Naganishia</taxon>
    </lineage>
</organism>
<evidence type="ECO:0000313" key="2">
    <source>
        <dbReference type="Proteomes" id="UP001234202"/>
    </source>
</evidence>
<gene>
    <name evidence="1" type="ORF">QFC24_002850</name>
</gene>
<sequence>MLRGKKDPLSGQQIRPIETRQPERPLYKVYRPSGAAHSKGILINPDTKSTLAIPHINNRKYRKEHKHANDQAALDRLLAPQFQSGAIAEERKSFDYQGGIGLGLGHSGGDGIAGPSRGLDRLTSRSGSIKTHTSDGTGQGHGDANGGGKRRLLSGRHRSSRNDGRDGDGRSDGNDAEERLTSKTLGVYIDKQGRLHDKEYDPFETVRSLSQKKFERRSAFGAAREDDSEAGSDISGSFVGRDMGGRNAGMLEAYGRTTSQGQLVAGNPAFNARDRQRVQELQRQVRIEDDEDNEQSGDIADGHYAFRPPANGITGKSWHNDDDRDYRLHSQEQEDSNEEATNRTVYSEYDSGVSATSPKAEDGGRHPSFARIGTTQKMPPFQVGRLQIDSQRNVPSTAGSSSASRSSPHPSNTSKQGPATSMKTQASRLAQLEERPRSLLYPATPAQIAAQQEKAKGKRGMHGVAGADPDVFIPPVAPFNPAYHTSRPTGSRAPSLSSVERAISGRRGSYHSHNKGNASTVFASHEMSYLPTRWARGDHEIRVGEESIEKYRPLEWQGSQKAGVAGNFEPDWT</sequence>
<keyword evidence="2" id="KW-1185">Reference proteome</keyword>
<dbReference type="Proteomes" id="UP001234202">
    <property type="component" value="Unassembled WGS sequence"/>
</dbReference>
<comment type="caution">
    <text evidence="1">The sequence shown here is derived from an EMBL/GenBank/DDBJ whole genome shotgun (WGS) entry which is preliminary data.</text>
</comment>
<proteinExistence type="predicted"/>